<accession>A0A2I0HX79</accession>
<evidence type="ECO:0000313" key="1">
    <source>
        <dbReference type="EMBL" id="PKI36140.1"/>
    </source>
</evidence>
<protein>
    <submittedName>
        <fullName evidence="1">Uncharacterized protein</fullName>
    </submittedName>
</protein>
<reference evidence="1 2" key="1">
    <citation type="submission" date="2017-11" db="EMBL/GenBank/DDBJ databases">
        <title>De-novo sequencing of pomegranate (Punica granatum L.) genome.</title>
        <authorList>
            <person name="Akparov Z."/>
            <person name="Amiraslanov A."/>
            <person name="Hajiyeva S."/>
            <person name="Abbasov M."/>
            <person name="Kaur K."/>
            <person name="Hamwieh A."/>
            <person name="Solovyev V."/>
            <person name="Salamov A."/>
            <person name="Braich B."/>
            <person name="Kosarev P."/>
            <person name="Mahmoud A."/>
            <person name="Hajiyev E."/>
            <person name="Babayeva S."/>
            <person name="Izzatullayeva V."/>
            <person name="Mammadov A."/>
            <person name="Mammadov A."/>
            <person name="Sharifova S."/>
            <person name="Ojaghi J."/>
            <person name="Eynullazada K."/>
            <person name="Bayramov B."/>
            <person name="Abdulazimova A."/>
            <person name="Shahmuradov I."/>
        </authorList>
    </citation>
    <scope>NUCLEOTIDE SEQUENCE [LARGE SCALE GENOMIC DNA]</scope>
    <source>
        <strain evidence="2">cv. AG2017</strain>
        <tissue evidence="1">Leaf</tissue>
    </source>
</reference>
<dbReference type="EMBL" id="PGOL01004986">
    <property type="protein sequence ID" value="PKI36140.1"/>
    <property type="molecule type" value="Genomic_DNA"/>
</dbReference>
<name>A0A2I0HX79_PUNGR</name>
<gene>
    <name evidence="1" type="ORF">CRG98_043469</name>
</gene>
<evidence type="ECO:0000313" key="2">
    <source>
        <dbReference type="Proteomes" id="UP000233551"/>
    </source>
</evidence>
<organism evidence="1 2">
    <name type="scientific">Punica granatum</name>
    <name type="common">Pomegranate</name>
    <dbReference type="NCBI Taxonomy" id="22663"/>
    <lineage>
        <taxon>Eukaryota</taxon>
        <taxon>Viridiplantae</taxon>
        <taxon>Streptophyta</taxon>
        <taxon>Embryophyta</taxon>
        <taxon>Tracheophyta</taxon>
        <taxon>Spermatophyta</taxon>
        <taxon>Magnoliopsida</taxon>
        <taxon>eudicotyledons</taxon>
        <taxon>Gunneridae</taxon>
        <taxon>Pentapetalae</taxon>
        <taxon>rosids</taxon>
        <taxon>malvids</taxon>
        <taxon>Myrtales</taxon>
        <taxon>Lythraceae</taxon>
        <taxon>Punica</taxon>
    </lineage>
</organism>
<dbReference type="AlphaFoldDB" id="A0A2I0HX79"/>
<keyword evidence="2" id="KW-1185">Reference proteome</keyword>
<comment type="caution">
    <text evidence="1">The sequence shown here is derived from an EMBL/GenBank/DDBJ whole genome shotgun (WGS) entry which is preliminary data.</text>
</comment>
<sequence length="100" mass="11505">MYFTWGNDPHEMVIDRWRQAQWGHAGTASWGVKAKEENWIKMMSSFSLPLFLHDSALTRLVNDLNLFCTSGLPFLSFLCVGDAINYAYFADGYGDRMIQM</sequence>
<feature type="non-terminal residue" evidence="1">
    <location>
        <position position="100"/>
    </location>
</feature>
<proteinExistence type="predicted"/>
<dbReference type="Proteomes" id="UP000233551">
    <property type="component" value="Unassembled WGS sequence"/>
</dbReference>